<feature type="region of interest" description="Disordered" evidence="1">
    <location>
        <begin position="43"/>
        <end position="78"/>
    </location>
</feature>
<dbReference type="Proteomes" id="UP000019473">
    <property type="component" value="Unassembled WGS sequence"/>
</dbReference>
<dbReference type="GeneID" id="19175234"/>
<dbReference type="HOGENOM" id="CLU_1232432_0_0_1"/>
<evidence type="ECO:0000313" key="3">
    <source>
        <dbReference type="Proteomes" id="UP000019473"/>
    </source>
</evidence>
<dbReference type="EMBL" id="AMGW01000001">
    <property type="protein sequence ID" value="EXJ64282.1"/>
    <property type="molecule type" value="Genomic_DNA"/>
</dbReference>
<dbReference type="AlphaFoldDB" id="W9W859"/>
<reference evidence="2 3" key="1">
    <citation type="submission" date="2013-03" db="EMBL/GenBank/DDBJ databases">
        <title>The Genome Sequence of Cladophialophora yegresii CBS 114405.</title>
        <authorList>
            <consortium name="The Broad Institute Genomics Platform"/>
            <person name="Cuomo C."/>
            <person name="de Hoog S."/>
            <person name="Gorbushina A."/>
            <person name="Walker B."/>
            <person name="Young S.K."/>
            <person name="Zeng Q."/>
            <person name="Gargeya S."/>
            <person name="Fitzgerald M."/>
            <person name="Haas B."/>
            <person name="Abouelleil A."/>
            <person name="Allen A.W."/>
            <person name="Alvarado L."/>
            <person name="Arachchi H.M."/>
            <person name="Berlin A.M."/>
            <person name="Chapman S.B."/>
            <person name="Gainer-Dewar J."/>
            <person name="Goldberg J."/>
            <person name="Griggs A."/>
            <person name="Gujja S."/>
            <person name="Hansen M."/>
            <person name="Howarth C."/>
            <person name="Imamovic A."/>
            <person name="Ireland A."/>
            <person name="Larimer J."/>
            <person name="McCowan C."/>
            <person name="Murphy C."/>
            <person name="Pearson M."/>
            <person name="Poon T.W."/>
            <person name="Priest M."/>
            <person name="Roberts A."/>
            <person name="Saif S."/>
            <person name="Shea T."/>
            <person name="Sisk P."/>
            <person name="Sykes S."/>
            <person name="Wortman J."/>
            <person name="Nusbaum C."/>
            <person name="Birren B."/>
        </authorList>
    </citation>
    <scope>NUCLEOTIDE SEQUENCE [LARGE SCALE GENOMIC DNA]</scope>
    <source>
        <strain evidence="2 3">CBS 114405</strain>
    </source>
</reference>
<evidence type="ECO:0000313" key="2">
    <source>
        <dbReference type="EMBL" id="EXJ64282.1"/>
    </source>
</evidence>
<feature type="non-terminal residue" evidence="2">
    <location>
        <position position="1"/>
    </location>
</feature>
<proteinExistence type="predicted"/>
<protein>
    <submittedName>
        <fullName evidence="2">Uncharacterized protein</fullName>
    </submittedName>
</protein>
<comment type="caution">
    <text evidence="2">The sequence shown here is derived from an EMBL/GenBank/DDBJ whole genome shotgun (WGS) entry which is preliminary data.</text>
</comment>
<organism evidence="2 3">
    <name type="scientific">Cladophialophora yegresii CBS 114405</name>
    <dbReference type="NCBI Taxonomy" id="1182544"/>
    <lineage>
        <taxon>Eukaryota</taxon>
        <taxon>Fungi</taxon>
        <taxon>Dikarya</taxon>
        <taxon>Ascomycota</taxon>
        <taxon>Pezizomycotina</taxon>
        <taxon>Eurotiomycetes</taxon>
        <taxon>Chaetothyriomycetidae</taxon>
        <taxon>Chaetothyriales</taxon>
        <taxon>Herpotrichiellaceae</taxon>
        <taxon>Cladophialophora</taxon>
    </lineage>
</organism>
<evidence type="ECO:0000256" key="1">
    <source>
        <dbReference type="SAM" id="MobiDB-lite"/>
    </source>
</evidence>
<accession>W9W859</accession>
<dbReference type="RefSeq" id="XP_007752849.1">
    <property type="nucleotide sequence ID" value="XM_007754659.1"/>
</dbReference>
<sequence>TSTVSTTSTKSTSTSTVSTTSTKSTTSTLTTTTTKSTTTSATTTTTQTTTTINPTTTAPPTTTTTTTTTSTTTTSTTTTADNCPTGVSFLLQNSVDLNFATLDSNQDIGFLVDFDTLDPTAASQFSFDELDDGTCALTSAQLPGYASVVIDYNGEFVEFHYVYLADTSPPEGITYTPLNCVITPLSQLACNVQDQDVLQLFGPYLSIGATLGGDAATFTLIPVGL</sequence>
<keyword evidence="3" id="KW-1185">Reference proteome</keyword>
<gene>
    <name evidence="2" type="ORF">A1O7_00618</name>
</gene>
<dbReference type="OrthoDB" id="4161709at2759"/>
<dbReference type="VEuPathDB" id="FungiDB:A1O7_00618"/>
<feature type="region of interest" description="Disordered" evidence="1">
    <location>
        <begin position="1"/>
        <end position="28"/>
    </location>
</feature>
<name>W9W859_9EURO</name>